<reference evidence="1 2" key="1">
    <citation type="journal article" date="2012" name="J. Bacteriol.">
        <title>Draft Genome Sequence of the Extremely Halophilic Archaeon Halogranum salarium B-1T.</title>
        <authorList>
            <person name="Kim K.K."/>
            <person name="Lee K.C."/>
            <person name="Lee J.S."/>
        </authorList>
    </citation>
    <scope>NUCLEOTIDE SEQUENCE [LARGE SCALE GENOMIC DNA]</scope>
    <source>
        <strain evidence="1 2">B-1</strain>
    </source>
</reference>
<evidence type="ECO:0000313" key="1">
    <source>
        <dbReference type="EMBL" id="EJN57765.1"/>
    </source>
</evidence>
<gene>
    <name evidence="1" type="ORF">HSB1_38500</name>
</gene>
<proteinExistence type="predicted"/>
<comment type="caution">
    <text evidence="1">The sequence shown here is derived from an EMBL/GenBank/DDBJ whole genome shotgun (WGS) entry which is preliminary data.</text>
</comment>
<dbReference type="Proteomes" id="UP000007813">
    <property type="component" value="Unassembled WGS sequence"/>
</dbReference>
<dbReference type="AlphaFoldDB" id="J2ZAT8"/>
<name>J2ZAT8_9EURY</name>
<evidence type="ECO:0000313" key="2">
    <source>
        <dbReference type="Proteomes" id="UP000007813"/>
    </source>
</evidence>
<protein>
    <submittedName>
        <fullName evidence="1">Uncharacterized protein</fullName>
    </submittedName>
</protein>
<sequence>MDAGCRREAATTAVAEAGFEADEAAQLVDRLLSKGYLYAVQNDVRIT</sequence>
<organism evidence="1 2">
    <name type="scientific">Halogranum salarium B-1</name>
    <dbReference type="NCBI Taxonomy" id="1210908"/>
    <lineage>
        <taxon>Archaea</taxon>
        <taxon>Methanobacteriati</taxon>
        <taxon>Methanobacteriota</taxon>
        <taxon>Stenosarchaea group</taxon>
        <taxon>Halobacteria</taxon>
        <taxon>Halobacteriales</taxon>
        <taxon>Haloferacaceae</taxon>
    </lineage>
</organism>
<accession>J2ZAT8</accession>
<dbReference type="EMBL" id="ALJD01000010">
    <property type="protein sequence ID" value="EJN57765.1"/>
    <property type="molecule type" value="Genomic_DNA"/>
</dbReference>